<accession>A0ABU4HYZ2</accession>
<dbReference type="InterPro" id="IPR003593">
    <property type="entry name" value="AAA+_ATPase"/>
</dbReference>
<dbReference type="SMART" id="SM00382">
    <property type="entry name" value="AAA"/>
    <property type="match status" value="1"/>
</dbReference>
<dbReference type="InterPro" id="IPR003439">
    <property type="entry name" value="ABC_transporter-like_ATP-bd"/>
</dbReference>
<evidence type="ECO:0000259" key="5">
    <source>
        <dbReference type="PROSITE" id="PS50893"/>
    </source>
</evidence>
<keyword evidence="4 6" id="KW-0067">ATP-binding</keyword>
<dbReference type="PANTHER" id="PTHR43776:SF7">
    <property type="entry name" value="D,D-DIPEPTIDE TRANSPORT ATP-BINDING PROTEIN DDPF-RELATED"/>
    <property type="match status" value="1"/>
</dbReference>
<keyword evidence="3" id="KW-0547">Nucleotide-binding</keyword>
<evidence type="ECO:0000313" key="7">
    <source>
        <dbReference type="Proteomes" id="UP001284601"/>
    </source>
</evidence>
<keyword evidence="7" id="KW-1185">Reference proteome</keyword>
<evidence type="ECO:0000313" key="6">
    <source>
        <dbReference type="EMBL" id="MDW5598440.1"/>
    </source>
</evidence>
<evidence type="ECO:0000256" key="4">
    <source>
        <dbReference type="ARBA" id="ARBA00022840"/>
    </source>
</evidence>
<evidence type="ECO:0000256" key="2">
    <source>
        <dbReference type="ARBA" id="ARBA00022448"/>
    </source>
</evidence>
<dbReference type="InterPro" id="IPR027417">
    <property type="entry name" value="P-loop_NTPase"/>
</dbReference>
<feature type="domain" description="ABC transporter" evidence="5">
    <location>
        <begin position="6"/>
        <end position="245"/>
    </location>
</feature>
<protein>
    <submittedName>
        <fullName evidence="6">ATP-binding cassette domain-containing protein</fullName>
    </submittedName>
</protein>
<dbReference type="Pfam" id="PF08352">
    <property type="entry name" value="oligo_HPY"/>
    <property type="match status" value="1"/>
</dbReference>
<reference evidence="7" key="1">
    <citation type="submission" date="2023-07" db="EMBL/GenBank/DDBJ databases">
        <title>Conexibacter stalactiti sp. nov., isolated from stalactites in a lava cave and emended description of the genus Conexibacter.</title>
        <authorList>
            <person name="Lee S.D."/>
        </authorList>
    </citation>
    <scope>NUCLEOTIDE SEQUENCE [LARGE SCALE GENOMIC DNA]</scope>
    <source>
        <strain evidence="7">KCTC 39840</strain>
    </source>
</reference>
<comment type="similarity">
    <text evidence="1">Belongs to the ABC transporter superfamily.</text>
</comment>
<name>A0ABU4HYZ2_9ACTN</name>
<dbReference type="PROSITE" id="PS00211">
    <property type="entry name" value="ABC_TRANSPORTER_1"/>
    <property type="match status" value="1"/>
</dbReference>
<dbReference type="PANTHER" id="PTHR43776">
    <property type="entry name" value="TRANSPORT ATP-BINDING PROTEIN"/>
    <property type="match status" value="1"/>
</dbReference>
<evidence type="ECO:0000256" key="1">
    <source>
        <dbReference type="ARBA" id="ARBA00005417"/>
    </source>
</evidence>
<dbReference type="InterPro" id="IPR017871">
    <property type="entry name" value="ABC_transporter-like_CS"/>
</dbReference>
<organism evidence="6 7">
    <name type="scientific">Conexibacter stalactiti</name>
    <dbReference type="NCBI Taxonomy" id="1940611"/>
    <lineage>
        <taxon>Bacteria</taxon>
        <taxon>Bacillati</taxon>
        <taxon>Actinomycetota</taxon>
        <taxon>Thermoleophilia</taxon>
        <taxon>Solirubrobacterales</taxon>
        <taxon>Conexibacteraceae</taxon>
        <taxon>Conexibacter</taxon>
    </lineage>
</organism>
<gene>
    <name evidence="6" type="ORF">R7226_29035</name>
</gene>
<dbReference type="InterPro" id="IPR050319">
    <property type="entry name" value="ABC_transp_ATP-bind"/>
</dbReference>
<sequence>MAEPLLEVRSLVKVYGGRRVVDDVSFTVARGETLGLVGESGSGKSTSARCVLRMIEADGGEIRFDGEDVLALQREQLRRLRRRMQVVFQDPHGSLNRRQTVAQALEAPLKAHGLGDKAARTARVAELLELVGLASGFAQRRPDQLSGGQAQRVAIARALALEPEFVVLDEAVSALDVSVRAQVLNLLTTLQRELGLTYLFISHDLAIVRYMAHHVAVMRHGRIVEAQPRERLFAHPQHEYTRSLMDAIPVADPETEQRRILGVS</sequence>
<dbReference type="GO" id="GO:0005524">
    <property type="term" value="F:ATP binding"/>
    <property type="evidence" value="ECO:0007669"/>
    <property type="project" value="UniProtKB-KW"/>
</dbReference>
<dbReference type="Gene3D" id="3.40.50.300">
    <property type="entry name" value="P-loop containing nucleotide triphosphate hydrolases"/>
    <property type="match status" value="1"/>
</dbReference>
<dbReference type="PROSITE" id="PS50893">
    <property type="entry name" value="ABC_TRANSPORTER_2"/>
    <property type="match status" value="1"/>
</dbReference>
<dbReference type="CDD" id="cd03257">
    <property type="entry name" value="ABC_NikE_OppD_transporters"/>
    <property type="match status" value="1"/>
</dbReference>
<dbReference type="RefSeq" id="WP_318600969.1">
    <property type="nucleotide sequence ID" value="NZ_JAWSTH010000142.1"/>
</dbReference>
<evidence type="ECO:0000256" key="3">
    <source>
        <dbReference type="ARBA" id="ARBA00022741"/>
    </source>
</evidence>
<keyword evidence="2" id="KW-0813">Transport</keyword>
<dbReference type="EMBL" id="JAWSTH010000142">
    <property type="protein sequence ID" value="MDW5598440.1"/>
    <property type="molecule type" value="Genomic_DNA"/>
</dbReference>
<reference evidence="6 7" key="2">
    <citation type="submission" date="2023-10" db="EMBL/GenBank/DDBJ databases">
        <authorList>
            <person name="Han X.F."/>
        </authorList>
    </citation>
    <scope>NUCLEOTIDE SEQUENCE [LARGE SCALE GENOMIC DNA]</scope>
    <source>
        <strain evidence="6 7">KCTC 39840</strain>
    </source>
</reference>
<proteinExistence type="inferred from homology"/>
<comment type="caution">
    <text evidence="6">The sequence shown here is derived from an EMBL/GenBank/DDBJ whole genome shotgun (WGS) entry which is preliminary data.</text>
</comment>
<dbReference type="SUPFAM" id="SSF52540">
    <property type="entry name" value="P-loop containing nucleoside triphosphate hydrolases"/>
    <property type="match status" value="1"/>
</dbReference>
<dbReference type="Proteomes" id="UP001284601">
    <property type="component" value="Unassembled WGS sequence"/>
</dbReference>
<dbReference type="Pfam" id="PF00005">
    <property type="entry name" value="ABC_tran"/>
    <property type="match status" value="1"/>
</dbReference>
<dbReference type="InterPro" id="IPR013563">
    <property type="entry name" value="Oligopep_ABC_C"/>
</dbReference>